<dbReference type="InterPro" id="IPR000923">
    <property type="entry name" value="BlueCu_1"/>
</dbReference>
<dbReference type="PANTHER" id="PTHR36507">
    <property type="entry name" value="BLL1555 PROTEIN"/>
    <property type="match status" value="1"/>
</dbReference>
<dbReference type="GO" id="GO:0005507">
    <property type="term" value="F:copper ion binding"/>
    <property type="evidence" value="ECO:0007669"/>
    <property type="project" value="InterPro"/>
</dbReference>
<keyword evidence="1" id="KW-0479">Metal-binding</keyword>
<dbReference type="AlphaFoldDB" id="A0A7X0AVU4"/>
<dbReference type="Gene3D" id="2.60.40.420">
    <property type="entry name" value="Cupredoxins - blue copper proteins"/>
    <property type="match status" value="1"/>
</dbReference>
<accession>A0A7X0AVU4</accession>
<comment type="caution">
    <text evidence="5">The sequence shown here is derived from an EMBL/GenBank/DDBJ whole genome shotgun (WGS) entry which is preliminary data.</text>
</comment>
<keyword evidence="2" id="KW-0186">Copper</keyword>
<protein>
    <submittedName>
        <fullName evidence="5">Plastocyanin</fullName>
    </submittedName>
</protein>
<dbReference type="InterPro" id="IPR052721">
    <property type="entry name" value="ET_Amicyanin"/>
</dbReference>
<evidence type="ECO:0000256" key="2">
    <source>
        <dbReference type="ARBA" id="ARBA00023008"/>
    </source>
</evidence>
<name>A0A7X0AVU4_9PROT</name>
<dbReference type="PANTHER" id="PTHR36507:SF1">
    <property type="entry name" value="BLL1555 PROTEIN"/>
    <property type="match status" value="1"/>
</dbReference>
<feature type="domain" description="Blue (type 1) copper" evidence="4">
    <location>
        <begin position="31"/>
        <end position="107"/>
    </location>
</feature>
<dbReference type="GO" id="GO:0009055">
    <property type="term" value="F:electron transfer activity"/>
    <property type="evidence" value="ECO:0007669"/>
    <property type="project" value="InterPro"/>
</dbReference>
<dbReference type="RefSeq" id="WP_184797577.1">
    <property type="nucleotide sequence ID" value="NZ_JACIIZ010000002.1"/>
</dbReference>
<evidence type="ECO:0000256" key="3">
    <source>
        <dbReference type="SAM" id="SignalP"/>
    </source>
</evidence>
<sequence length="114" mass="12324">MRAHLAISCCCLALAATLYPTFDATAATVVVTQKGRAFVPSQIKIMVGDTITFRNDDVVPHHVVSHTPLFPFDLDLEQPGQERSQTFTQAGQVIVGCDLHSSMEVVVDVVKAAQ</sequence>
<feature type="chain" id="PRO_5030685211" evidence="3">
    <location>
        <begin position="27"/>
        <end position="114"/>
    </location>
</feature>
<proteinExistence type="predicted"/>
<feature type="signal peptide" evidence="3">
    <location>
        <begin position="1"/>
        <end position="26"/>
    </location>
</feature>
<organism evidence="5 6">
    <name type="scientific">Nitrospirillum iridis</name>
    <dbReference type="NCBI Taxonomy" id="765888"/>
    <lineage>
        <taxon>Bacteria</taxon>
        <taxon>Pseudomonadati</taxon>
        <taxon>Pseudomonadota</taxon>
        <taxon>Alphaproteobacteria</taxon>
        <taxon>Rhodospirillales</taxon>
        <taxon>Azospirillaceae</taxon>
        <taxon>Nitrospirillum</taxon>
    </lineage>
</organism>
<keyword evidence="6" id="KW-1185">Reference proteome</keyword>
<dbReference type="SUPFAM" id="SSF49503">
    <property type="entry name" value="Cupredoxins"/>
    <property type="match status" value="1"/>
</dbReference>
<dbReference type="EMBL" id="JACIIZ010000002">
    <property type="protein sequence ID" value="MBB6250211.1"/>
    <property type="molecule type" value="Genomic_DNA"/>
</dbReference>
<reference evidence="5 6" key="1">
    <citation type="submission" date="2020-08" db="EMBL/GenBank/DDBJ databases">
        <title>Genomic Encyclopedia of Type Strains, Phase IV (KMG-IV): sequencing the most valuable type-strain genomes for metagenomic binning, comparative biology and taxonomic classification.</title>
        <authorList>
            <person name="Goeker M."/>
        </authorList>
    </citation>
    <scope>NUCLEOTIDE SEQUENCE [LARGE SCALE GENOMIC DNA]</scope>
    <source>
        <strain evidence="5 6">DSM 22198</strain>
    </source>
</reference>
<evidence type="ECO:0000259" key="4">
    <source>
        <dbReference type="Pfam" id="PF00127"/>
    </source>
</evidence>
<evidence type="ECO:0000256" key="1">
    <source>
        <dbReference type="ARBA" id="ARBA00022723"/>
    </source>
</evidence>
<dbReference type="InterPro" id="IPR008972">
    <property type="entry name" value="Cupredoxin"/>
</dbReference>
<evidence type="ECO:0000313" key="5">
    <source>
        <dbReference type="EMBL" id="MBB6250211.1"/>
    </source>
</evidence>
<keyword evidence="3" id="KW-0732">Signal</keyword>
<gene>
    <name evidence="5" type="ORF">FHS74_000752</name>
</gene>
<dbReference type="Pfam" id="PF00127">
    <property type="entry name" value="Copper-bind"/>
    <property type="match status" value="1"/>
</dbReference>
<dbReference type="Proteomes" id="UP000539175">
    <property type="component" value="Unassembled WGS sequence"/>
</dbReference>
<evidence type="ECO:0000313" key="6">
    <source>
        <dbReference type="Proteomes" id="UP000539175"/>
    </source>
</evidence>